<dbReference type="Gene3D" id="2.100.10.30">
    <property type="entry name" value="Jacalin-like lectin domain"/>
    <property type="match status" value="1"/>
</dbReference>
<keyword evidence="1" id="KW-0472">Membrane</keyword>
<gene>
    <name evidence="3" type="ORF">PEVE_00019719</name>
</gene>
<organism evidence="3 4">
    <name type="scientific">Porites evermanni</name>
    <dbReference type="NCBI Taxonomy" id="104178"/>
    <lineage>
        <taxon>Eukaryota</taxon>
        <taxon>Metazoa</taxon>
        <taxon>Cnidaria</taxon>
        <taxon>Anthozoa</taxon>
        <taxon>Hexacorallia</taxon>
        <taxon>Scleractinia</taxon>
        <taxon>Fungiina</taxon>
        <taxon>Poritidae</taxon>
        <taxon>Porites</taxon>
    </lineage>
</organism>
<keyword evidence="1" id="KW-1133">Transmembrane helix</keyword>
<feature type="domain" description="Jacalin-type lectin" evidence="2">
    <location>
        <begin position="379"/>
        <end position="506"/>
    </location>
</feature>
<protein>
    <recommendedName>
        <fullName evidence="2">Jacalin-type lectin domain-containing protein</fullName>
    </recommendedName>
</protein>
<feature type="transmembrane region" description="Helical" evidence="1">
    <location>
        <begin position="103"/>
        <end position="120"/>
    </location>
</feature>
<comment type="caution">
    <text evidence="3">The sequence shown here is derived from an EMBL/GenBank/DDBJ whole genome shotgun (WGS) entry which is preliminary data.</text>
</comment>
<evidence type="ECO:0000256" key="1">
    <source>
        <dbReference type="SAM" id="Phobius"/>
    </source>
</evidence>
<sequence>IDRFVRVVYVKCADSDGSFDAPADVPCDVNCAVKKLSFNAQLLQTFTAENLYQHGLGHKTFRIEEDESCSPKVHIFTSKLTSAEALSMTGDQLYNTFFKGKHIIIYSIMIMGFLSLFSELKCSNLYDPMCKFWTFMSCTHYDPPPSDQFDEKLFTKYVKAHTALGGGIEHWTTGQDLFMPYLFSYFVIRGLFIYSFSFCFRGTYWANYATGLGASMHELGHCFDLAHTPKGIMGRGFDDMNCVWTMWRKPSSLEKDLIAESVKPVDPEKSTNRAVATSARVSTTGYSAAEALVSRSQDRSVSVENTNVATPSDWTHGAHWYRSSAVLLSYHKWLSNSSPEGDDESVFNNPLVHWCHNVCGPVGNSGGCHQKNQQSFNSVKWLESQGAALGGFIIHTGEYVNCIQIIGNQEQSDCQEVLSDPHGTDGVGKRYIFTISSPDEYITGIDVRAGGWIDAIRLHTNQKSSIWMGGVGGDEYHLKAPPGRSILGIIGTSGEFVGSLGALLSSDSDVVATKEDADDKLVVDAPNGIRLIELWNKSHSEVYKHWEFLQPNPPITFSLSRGELMDNASTLLVEDDKGNIGRTGFVYDYSDIL</sequence>
<accession>A0ABN8SDJ3</accession>
<name>A0ABN8SDJ3_9CNID</name>
<dbReference type="PANTHER" id="PTHR21054">
    <property type="entry name" value="ZINC METALLOPROTEINASE-RELATED"/>
    <property type="match status" value="1"/>
</dbReference>
<dbReference type="Proteomes" id="UP001159427">
    <property type="component" value="Unassembled WGS sequence"/>
</dbReference>
<feature type="non-terminal residue" evidence="3">
    <location>
        <position position="1"/>
    </location>
</feature>
<dbReference type="SMART" id="SM00915">
    <property type="entry name" value="Jacalin"/>
    <property type="match status" value="1"/>
</dbReference>
<keyword evidence="4" id="KW-1185">Reference proteome</keyword>
<reference evidence="3 4" key="1">
    <citation type="submission" date="2022-05" db="EMBL/GenBank/DDBJ databases">
        <authorList>
            <consortium name="Genoscope - CEA"/>
            <person name="William W."/>
        </authorList>
    </citation>
    <scope>NUCLEOTIDE SEQUENCE [LARGE SCALE GENOMIC DNA]</scope>
</reference>
<dbReference type="InterPro" id="IPR053002">
    <property type="entry name" value="Metalloproteinase_M10B"/>
</dbReference>
<dbReference type="SUPFAM" id="SSF51101">
    <property type="entry name" value="Mannose-binding lectins"/>
    <property type="match status" value="1"/>
</dbReference>
<dbReference type="PANTHER" id="PTHR21054:SF2">
    <property type="entry name" value="MIP04191P"/>
    <property type="match status" value="1"/>
</dbReference>
<dbReference type="InterPro" id="IPR021917">
    <property type="entry name" value="Unchr_Zn-peptidase-like"/>
</dbReference>
<dbReference type="Pfam" id="PF01419">
    <property type="entry name" value="Jacalin"/>
    <property type="match status" value="1"/>
</dbReference>
<keyword evidence="1" id="KW-0812">Transmembrane</keyword>
<proteinExistence type="predicted"/>
<dbReference type="InterPro" id="IPR001229">
    <property type="entry name" value="Jacalin-like_lectin_dom"/>
</dbReference>
<dbReference type="PROSITE" id="PS51752">
    <property type="entry name" value="JACALIN_LECTIN"/>
    <property type="match status" value="1"/>
</dbReference>
<evidence type="ECO:0000259" key="2">
    <source>
        <dbReference type="PROSITE" id="PS51752"/>
    </source>
</evidence>
<dbReference type="EMBL" id="CALNXI010002658">
    <property type="protein sequence ID" value="CAH3189772.1"/>
    <property type="molecule type" value="Genomic_DNA"/>
</dbReference>
<evidence type="ECO:0000313" key="3">
    <source>
        <dbReference type="EMBL" id="CAH3189772.1"/>
    </source>
</evidence>
<evidence type="ECO:0000313" key="4">
    <source>
        <dbReference type="Proteomes" id="UP001159427"/>
    </source>
</evidence>
<dbReference type="Pfam" id="PF12044">
    <property type="entry name" value="Metallopep"/>
    <property type="match status" value="2"/>
</dbReference>
<dbReference type="InterPro" id="IPR036404">
    <property type="entry name" value="Jacalin-like_lectin_dom_sf"/>
</dbReference>